<evidence type="ECO:0000313" key="2">
    <source>
        <dbReference type="Proteomes" id="UP000004520"/>
    </source>
</evidence>
<dbReference type="Proteomes" id="UP000004520">
    <property type="component" value="Unassembled WGS sequence"/>
</dbReference>
<evidence type="ECO:0000313" key="1">
    <source>
        <dbReference type="EMBL" id="EGK37114.1"/>
    </source>
</evidence>
<gene>
    <name evidence="1" type="ORF">SFK227_2310</name>
</gene>
<dbReference type="AlphaFoldDB" id="F5NVZ7"/>
<dbReference type="PATRIC" id="fig|766147.3.peg.2276"/>
<proteinExistence type="predicted"/>
<protein>
    <submittedName>
        <fullName evidence="1">Uncharacterized protein</fullName>
    </submittedName>
</protein>
<reference evidence="1 2" key="1">
    <citation type="submission" date="2011-04" db="EMBL/GenBank/DDBJ databases">
        <authorList>
            <person name="Rasko D."/>
            <person name="Redman J."/>
            <person name="Daugherty S.C."/>
            <person name="Tallon L."/>
            <person name="Sadzewicz L."/>
            <person name="Jones K."/>
            <person name="Santana-Cruz I."/>
            <person name="Liu X."/>
        </authorList>
    </citation>
    <scope>NUCLEOTIDE SEQUENCE [LARGE SCALE GENOMIC DNA]</scope>
    <source>
        <strain evidence="1 2">K-227</strain>
    </source>
</reference>
<dbReference type="EMBL" id="AFGY01000029">
    <property type="protein sequence ID" value="EGK37114.1"/>
    <property type="molecule type" value="Genomic_DNA"/>
</dbReference>
<name>F5NVZ7_SHIFL</name>
<organism evidence="1 2">
    <name type="scientific">Shigella flexneri K-227</name>
    <dbReference type="NCBI Taxonomy" id="766147"/>
    <lineage>
        <taxon>Bacteria</taxon>
        <taxon>Pseudomonadati</taxon>
        <taxon>Pseudomonadota</taxon>
        <taxon>Gammaproteobacteria</taxon>
        <taxon>Enterobacterales</taxon>
        <taxon>Enterobacteriaceae</taxon>
        <taxon>Shigella</taxon>
    </lineage>
</organism>
<accession>F5NVZ7</accession>
<comment type="caution">
    <text evidence="1">The sequence shown here is derived from an EMBL/GenBank/DDBJ whole genome shotgun (WGS) entry which is preliminary data.</text>
</comment>
<sequence length="42" mass="4496">MFNVLADDGYWRTSAATGKIAGTPQNIFAVIPGSNIWSIPSQ</sequence>